<evidence type="ECO:0000259" key="4">
    <source>
        <dbReference type="PROSITE" id="PS50075"/>
    </source>
</evidence>
<accession>A0ABV2MYW7</accession>
<reference evidence="5 6" key="1">
    <citation type="submission" date="2024-06" db="EMBL/GenBank/DDBJ databases">
        <title>Genomic Encyclopedia of Type Strains, Phase IV (KMG-IV): sequencing the most valuable type-strain genomes for metagenomic binning, comparative biology and taxonomic classification.</title>
        <authorList>
            <person name="Goeker M."/>
        </authorList>
    </citation>
    <scope>NUCLEOTIDE SEQUENCE [LARGE SCALE GENOMIC DNA]</scope>
    <source>
        <strain evidence="5 6">DSM 27865</strain>
    </source>
</reference>
<evidence type="ECO:0000256" key="1">
    <source>
        <dbReference type="ARBA" id="ARBA00022450"/>
    </source>
</evidence>
<feature type="domain" description="Carrier" evidence="4">
    <location>
        <begin position="56"/>
        <end position="140"/>
    </location>
</feature>
<keyword evidence="1" id="KW-0596">Phosphopantetheine</keyword>
<dbReference type="Gene3D" id="1.10.1200.10">
    <property type="entry name" value="ACP-like"/>
    <property type="match status" value="1"/>
</dbReference>
<name>A0ABV2MYW7_9HYPH</name>
<comment type="caution">
    <text evidence="5">The sequence shown here is derived from an EMBL/GenBank/DDBJ whole genome shotgun (WGS) entry which is preliminary data.</text>
</comment>
<proteinExistence type="predicted"/>
<sequence length="144" mass="15969">MNRQRGPDNAVASARLGSYREMSLLRTGENGSWNDDLPREPQGRSAGSRGTGSEQQERNRMADQLATEIIDKIKEHAEPGAEEITVNTELTSLGIHSLELTEIIFDLEEKYGIEIEMNTVEAWSNLKNVGDMIEAVRALIAQKG</sequence>
<protein>
    <submittedName>
        <fullName evidence="5">Acyl carrier protein</fullName>
    </submittedName>
</protein>
<feature type="region of interest" description="Disordered" evidence="3">
    <location>
        <begin position="27"/>
        <end position="64"/>
    </location>
</feature>
<dbReference type="InterPro" id="IPR009081">
    <property type="entry name" value="PP-bd_ACP"/>
</dbReference>
<gene>
    <name evidence="5" type="ORF">ABID37_002208</name>
</gene>
<keyword evidence="2" id="KW-0597">Phosphoprotein</keyword>
<dbReference type="Pfam" id="PF00550">
    <property type="entry name" value="PP-binding"/>
    <property type="match status" value="1"/>
</dbReference>
<dbReference type="SUPFAM" id="SSF47336">
    <property type="entry name" value="ACP-like"/>
    <property type="match status" value="1"/>
</dbReference>
<evidence type="ECO:0000313" key="5">
    <source>
        <dbReference type="EMBL" id="MET3791998.1"/>
    </source>
</evidence>
<dbReference type="Proteomes" id="UP001549076">
    <property type="component" value="Unassembled WGS sequence"/>
</dbReference>
<dbReference type="PROSITE" id="PS00012">
    <property type="entry name" value="PHOSPHOPANTETHEINE"/>
    <property type="match status" value="1"/>
</dbReference>
<dbReference type="InterPro" id="IPR036736">
    <property type="entry name" value="ACP-like_sf"/>
</dbReference>
<organism evidence="5 6">
    <name type="scientific">Aquamicrobium terrae</name>
    <dbReference type="NCBI Taxonomy" id="1324945"/>
    <lineage>
        <taxon>Bacteria</taxon>
        <taxon>Pseudomonadati</taxon>
        <taxon>Pseudomonadota</taxon>
        <taxon>Alphaproteobacteria</taxon>
        <taxon>Hyphomicrobiales</taxon>
        <taxon>Phyllobacteriaceae</taxon>
        <taxon>Aquamicrobium</taxon>
    </lineage>
</organism>
<keyword evidence="6" id="KW-1185">Reference proteome</keyword>
<dbReference type="EMBL" id="JBEPML010000006">
    <property type="protein sequence ID" value="MET3791998.1"/>
    <property type="molecule type" value="Genomic_DNA"/>
</dbReference>
<evidence type="ECO:0000256" key="3">
    <source>
        <dbReference type="SAM" id="MobiDB-lite"/>
    </source>
</evidence>
<dbReference type="PROSITE" id="PS50075">
    <property type="entry name" value="CARRIER"/>
    <property type="match status" value="1"/>
</dbReference>
<evidence type="ECO:0000313" key="6">
    <source>
        <dbReference type="Proteomes" id="UP001549076"/>
    </source>
</evidence>
<evidence type="ECO:0000256" key="2">
    <source>
        <dbReference type="ARBA" id="ARBA00022553"/>
    </source>
</evidence>
<dbReference type="InterPro" id="IPR006162">
    <property type="entry name" value="Ppantetheine_attach_site"/>
</dbReference>